<reference evidence="1" key="1">
    <citation type="submission" date="2021-03" db="EMBL/GenBank/DDBJ databases">
        <title>Draft genome sequence of rust myrtle Austropuccinia psidii MF-1, a brazilian biotype.</title>
        <authorList>
            <person name="Quecine M.C."/>
            <person name="Pachon D.M.R."/>
            <person name="Bonatelli M.L."/>
            <person name="Correr F.H."/>
            <person name="Franceschini L.M."/>
            <person name="Leite T.F."/>
            <person name="Margarido G.R.A."/>
            <person name="Almeida C.A."/>
            <person name="Ferrarezi J.A."/>
            <person name="Labate C.A."/>
        </authorList>
    </citation>
    <scope>NUCLEOTIDE SEQUENCE</scope>
    <source>
        <strain evidence="1">MF-1</strain>
    </source>
</reference>
<sequence length="131" mass="15103">MSEFIIKGKFLRQCGVDLEYAGKGRTTEQSSEANITNILGEVTTRTRIVFSRVNLKTSFNKIWKDSVDKNPKENSNNIRYKFADTTRKFHFFQSTTHLANTCPKRGKINGIGIEKEPDVEKYFNEENSDDK</sequence>
<organism evidence="1 2">
    <name type="scientific">Austropuccinia psidii MF-1</name>
    <dbReference type="NCBI Taxonomy" id="1389203"/>
    <lineage>
        <taxon>Eukaryota</taxon>
        <taxon>Fungi</taxon>
        <taxon>Dikarya</taxon>
        <taxon>Basidiomycota</taxon>
        <taxon>Pucciniomycotina</taxon>
        <taxon>Pucciniomycetes</taxon>
        <taxon>Pucciniales</taxon>
        <taxon>Sphaerophragmiaceae</taxon>
        <taxon>Austropuccinia</taxon>
    </lineage>
</organism>
<evidence type="ECO:0000313" key="2">
    <source>
        <dbReference type="Proteomes" id="UP000765509"/>
    </source>
</evidence>
<evidence type="ECO:0000313" key="1">
    <source>
        <dbReference type="EMBL" id="MBW0482740.1"/>
    </source>
</evidence>
<accession>A0A9Q3GY35</accession>
<dbReference type="Proteomes" id="UP000765509">
    <property type="component" value="Unassembled WGS sequence"/>
</dbReference>
<dbReference type="AlphaFoldDB" id="A0A9Q3GY35"/>
<gene>
    <name evidence="1" type="ORF">O181_022455</name>
</gene>
<proteinExistence type="predicted"/>
<comment type="caution">
    <text evidence="1">The sequence shown here is derived from an EMBL/GenBank/DDBJ whole genome shotgun (WGS) entry which is preliminary data.</text>
</comment>
<name>A0A9Q3GY35_9BASI</name>
<protein>
    <submittedName>
        <fullName evidence="1">Uncharacterized protein</fullName>
    </submittedName>
</protein>
<dbReference type="EMBL" id="AVOT02006909">
    <property type="protein sequence ID" value="MBW0482740.1"/>
    <property type="molecule type" value="Genomic_DNA"/>
</dbReference>
<keyword evidence="2" id="KW-1185">Reference proteome</keyword>